<dbReference type="InterPro" id="IPR002514">
    <property type="entry name" value="Transposase_8"/>
</dbReference>
<dbReference type="GO" id="GO:0004803">
    <property type="term" value="F:transposase activity"/>
    <property type="evidence" value="ECO:0007669"/>
    <property type="project" value="InterPro"/>
</dbReference>
<dbReference type="SUPFAM" id="SSF46689">
    <property type="entry name" value="Homeodomain-like"/>
    <property type="match status" value="1"/>
</dbReference>
<name>A0A2T2YEY2_9BACT</name>
<accession>A0A2T2YEY2</accession>
<gene>
    <name evidence="1" type="ORF">AHMF7605_11360</name>
</gene>
<dbReference type="Pfam" id="PF01527">
    <property type="entry name" value="HTH_Tnp_1"/>
    <property type="match status" value="1"/>
</dbReference>
<dbReference type="AlphaFoldDB" id="A0A2T2YEY2"/>
<evidence type="ECO:0008006" key="3">
    <source>
        <dbReference type="Google" id="ProtNLM"/>
    </source>
</evidence>
<dbReference type="EMBL" id="PYFT01000001">
    <property type="protein sequence ID" value="PSR54075.1"/>
    <property type="molecule type" value="Genomic_DNA"/>
</dbReference>
<evidence type="ECO:0000313" key="2">
    <source>
        <dbReference type="Proteomes" id="UP000240357"/>
    </source>
</evidence>
<comment type="caution">
    <text evidence="1">The sequence shown here is derived from an EMBL/GenBank/DDBJ whole genome shotgun (WGS) entry which is preliminary data.</text>
</comment>
<protein>
    <recommendedName>
        <fullName evidence="3">Transposase</fullName>
    </recommendedName>
</protein>
<proteinExistence type="predicted"/>
<dbReference type="OrthoDB" id="853046at2"/>
<organism evidence="1 2">
    <name type="scientific">Adhaeribacter arboris</name>
    <dbReference type="NCBI Taxonomy" id="2072846"/>
    <lineage>
        <taxon>Bacteria</taxon>
        <taxon>Pseudomonadati</taxon>
        <taxon>Bacteroidota</taxon>
        <taxon>Cytophagia</taxon>
        <taxon>Cytophagales</taxon>
        <taxon>Hymenobacteraceae</taxon>
        <taxon>Adhaeribacter</taxon>
    </lineage>
</organism>
<evidence type="ECO:0000313" key="1">
    <source>
        <dbReference type="EMBL" id="PSR54075.1"/>
    </source>
</evidence>
<dbReference type="RefSeq" id="WP_146153569.1">
    <property type="nucleotide sequence ID" value="NZ_PYFT01000001.1"/>
</dbReference>
<dbReference type="GO" id="GO:0003677">
    <property type="term" value="F:DNA binding"/>
    <property type="evidence" value="ECO:0007669"/>
    <property type="project" value="InterPro"/>
</dbReference>
<sequence length="111" mass="12995">MKDKALRERIVAEYLTSGQSYREVADRCGVDYRSLHRWVKEYQGRMKKPHKLRRARLLRELPTDKLPTDVETLQSELRKARLYNQALQEAILIAEKELGTPILKKSGTKQS</sequence>
<dbReference type="GO" id="GO:0006313">
    <property type="term" value="P:DNA transposition"/>
    <property type="evidence" value="ECO:0007669"/>
    <property type="project" value="InterPro"/>
</dbReference>
<keyword evidence="2" id="KW-1185">Reference proteome</keyword>
<dbReference type="InterPro" id="IPR009057">
    <property type="entry name" value="Homeodomain-like_sf"/>
</dbReference>
<dbReference type="Proteomes" id="UP000240357">
    <property type="component" value="Unassembled WGS sequence"/>
</dbReference>
<dbReference type="Gene3D" id="1.10.10.60">
    <property type="entry name" value="Homeodomain-like"/>
    <property type="match status" value="1"/>
</dbReference>
<reference evidence="1 2" key="1">
    <citation type="submission" date="2018-03" db="EMBL/GenBank/DDBJ databases">
        <title>Adhaeribacter sp. HMF7605 Genome sequencing and assembly.</title>
        <authorList>
            <person name="Kang H."/>
            <person name="Kang J."/>
            <person name="Cha I."/>
            <person name="Kim H."/>
            <person name="Joh K."/>
        </authorList>
    </citation>
    <scope>NUCLEOTIDE SEQUENCE [LARGE SCALE GENOMIC DNA]</scope>
    <source>
        <strain evidence="1 2">HMF7605</strain>
    </source>
</reference>